<gene>
    <name evidence="1" type="ORF">V6N11_035486</name>
</gene>
<dbReference type="PANTHER" id="PTHR48200">
    <property type="entry name" value="PROTEIN, PUTATIVE-RELATED"/>
    <property type="match status" value="1"/>
</dbReference>
<evidence type="ECO:0000313" key="1">
    <source>
        <dbReference type="EMBL" id="KAK9006448.1"/>
    </source>
</evidence>
<protein>
    <submittedName>
        <fullName evidence="1">Uncharacterized protein</fullName>
    </submittedName>
</protein>
<accession>A0ABR2R0D7</accession>
<dbReference type="EMBL" id="JBBPBN010000029">
    <property type="protein sequence ID" value="KAK9006448.1"/>
    <property type="molecule type" value="Genomic_DNA"/>
</dbReference>
<dbReference type="Proteomes" id="UP001396334">
    <property type="component" value="Unassembled WGS sequence"/>
</dbReference>
<name>A0ABR2R0D7_9ROSI</name>
<proteinExistence type="predicted"/>
<dbReference type="PANTHER" id="PTHR48200:SF1">
    <property type="entry name" value="AMINOTRANSFERASE-LIKE PLANT MOBILE DOMAIN-CONTAINING PROTEIN"/>
    <property type="match status" value="1"/>
</dbReference>
<organism evidence="1 2">
    <name type="scientific">Hibiscus sabdariffa</name>
    <name type="common">roselle</name>
    <dbReference type="NCBI Taxonomy" id="183260"/>
    <lineage>
        <taxon>Eukaryota</taxon>
        <taxon>Viridiplantae</taxon>
        <taxon>Streptophyta</taxon>
        <taxon>Embryophyta</taxon>
        <taxon>Tracheophyta</taxon>
        <taxon>Spermatophyta</taxon>
        <taxon>Magnoliopsida</taxon>
        <taxon>eudicotyledons</taxon>
        <taxon>Gunneridae</taxon>
        <taxon>Pentapetalae</taxon>
        <taxon>rosids</taxon>
        <taxon>malvids</taxon>
        <taxon>Malvales</taxon>
        <taxon>Malvaceae</taxon>
        <taxon>Malvoideae</taxon>
        <taxon>Hibiscus</taxon>
    </lineage>
</organism>
<comment type="caution">
    <text evidence="1">The sequence shown here is derived from an EMBL/GenBank/DDBJ whole genome shotgun (WGS) entry which is preliminary data.</text>
</comment>
<sequence>MAHVQVELSAMMSAQRWSESSQLYDGDNEVDRDDSKVVKSLIMRLKQNKIHELVEIWESWDQTEKCLFYQEFGDIADLLYFNSNDMTPTVEEYTSLLNIPNIEVDKIYTKIKEKGDNKGIP</sequence>
<evidence type="ECO:0000313" key="2">
    <source>
        <dbReference type="Proteomes" id="UP001396334"/>
    </source>
</evidence>
<reference evidence="1 2" key="1">
    <citation type="journal article" date="2024" name="G3 (Bethesda)">
        <title>Genome assembly of Hibiscus sabdariffa L. provides insights into metabolisms of medicinal natural products.</title>
        <authorList>
            <person name="Kim T."/>
        </authorList>
    </citation>
    <scope>NUCLEOTIDE SEQUENCE [LARGE SCALE GENOMIC DNA]</scope>
    <source>
        <strain evidence="1">TK-2024</strain>
        <tissue evidence="1">Old leaves</tissue>
    </source>
</reference>
<keyword evidence="2" id="KW-1185">Reference proteome</keyword>